<dbReference type="Proteomes" id="UP000184501">
    <property type="component" value="Unassembled WGS sequence"/>
</dbReference>
<organism evidence="2 3">
    <name type="scientific">Streptoalloteichus hindustanus</name>
    <dbReference type="NCBI Taxonomy" id="2017"/>
    <lineage>
        <taxon>Bacteria</taxon>
        <taxon>Bacillati</taxon>
        <taxon>Actinomycetota</taxon>
        <taxon>Actinomycetes</taxon>
        <taxon>Pseudonocardiales</taxon>
        <taxon>Pseudonocardiaceae</taxon>
        <taxon>Streptoalloteichus</taxon>
    </lineage>
</organism>
<protein>
    <submittedName>
        <fullName evidence="2">Uncharacterized protein</fullName>
    </submittedName>
</protein>
<keyword evidence="3" id="KW-1185">Reference proteome</keyword>
<dbReference type="AlphaFoldDB" id="A0A1M5CPR9"/>
<dbReference type="EMBL" id="FQVN01000004">
    <property type="protein sequence ID" value="SHF56720.1"/>
    <property type="molecule type" value="Genomic_DNA"/>
</dbReference>
<name>A0A1M5CPR9_STRHI</name>
<accession>A0A1M5CPR9</accession>
<evidence type="ECO:0000313" key="2">
    <source>
        <dbReference type="EMBL" id="SHF56720.1"/>
    </source>
</evidence>
<sequence length="84" mass="9386">MAKPGSRAKGRRRCALRGTSGTRQPASLNSTGEAWLLFIAPDRTLTAPPAPRGFDPSRFTVLRFHDLDPTWQWMGLRNHERALG</sequence>
<evidence type="ECO:0000313" key="3">
    <source>
        <dbReference type="Proteomes" id="UP000184501"/>
    </source>
</evidence>
<proteinExistence type="predicted"/>
<gene>
    <name evidence="2" type="ORF">SAMN05444320_104115</name>
</gene>
<feature type="compositionally biased region" description="Basic residues" evidence="1">
    <location>
        <begin position="1"/>
        <end position="15"/>
    </location>
</feature>
<reference evidence="2 3" key="1">
    <citation type="submission" date="2016-11" db="EMBL/GenBank/DDBJ databases">
        <authorList>
            <person name="Jaros S."/>
            <person name="Januszkiewicz K."/>
            <person name="Wedrychowicz H."/>
        </authorList>
    </citation>
    <scope>NUCLEOTIDE SEQUENCE [LARGE SCALE GENOMIC DNA]</scope>
    <source>
        <strain evidence="2 3">DSM 44523</strain>
    </source>
</reference>
<evidence type="ECO:0000256" key="1">
    <source>
        <dbReference type="SAM" id="MobiDB-lite"/>
    </source>
</evidence>
<feature type="region of interest" description="Disordered" evidence="1">
    <location>
        <begin position="1"/>
        <end position="27"/>
    </location>
</feature>